<dbReference type="RefSeq" id="WP_310126602.1">
    <property type="nucleotide sequence ID" value="NZ_JAVDQV010000024.1"/>
</dbReference>
<reference evidence="1 2" key="1">
    <citation type="submission" date="2023-07" db="EMBL/GenBank/DDBJ databases">
        <title>Sorghum-associated microbial communities from plants grown in Nebraska, USA.</title>
        <authorList>
            <person name="Schachtman D."/>
        </authorList>
    </citation>
    <scope>NUCLEOTIDE SEQUENCE [LARGE SCALE GENOMIC DNA]</scope>
    <source>
        <strain evidence="1 2">DS1316</strain>
    </source>
</reference>
<sequence>MTYAKEFFDLQLHFARSVAELRGMPLEEALLDYTNLYVRFVADRRFDRDHPIWSAYLAGLREKVDPGDWTYHFYRSRPHHVQPASTIKTFGCFSYALGEPGQIRLHFHNADGHLQGPLSEERMPSRLSELTSLVHHVRLQRGTAKQIAGVSWLYNLTAYRRLFPESYTAAATVATNRFRNMPLWGQFLNRHGGVRKDAASLFVHRLHDQTSADDLARCFPLHPLAVSAPIDAFHEFYAQESTIEFDR</sequence>
<accession>A0ABU1M0J2</accession>
<keyword evidence="2" id="KW-1185">Reference proteome</keyword>
<evidence type="ECO:0000313" key="1">
    <source>
        <dbReference type="EMBL" id="MDR6412523.1"/>
    </source>
</evidence>
<protein>
    <submittedName>
        <fullName evidence="1">Uncharacterized protein</fullName>
    </submittedName>
</protein>
<comment type="caution">
    <text evidence="1">The sequence shown here is derived from an EMBL/GenBank/DDBJ whole genome shotgun (WGS) entry which is preliminary data.</text>
</comment>
<gene>
    <name evidence="1" type="ORF">J2804_005959</name>
</gene>
<evidence type="ECO:0000313" key="2">
    <source>
        <dbReference type="Proteomes" id="UP001264340"/>
    </source>
</evidence>
<dbReference type="EMBL" id="JAVDRP010000020">
    <property type="protein sequence ID" value="MDR6412523.1"/>
    <property type="molecule type" value="Genomic_DNA"/>
</dbReference>
<name>A0ABU1M0J2_9BURK</name>
<proteinExistence type="predicted"/>
<organism evidence="1 2">
    <name type="scientific">Paraburkholderia terricola</name>
    <dbReference type="NCBI Taxonomy" id="169427"/>
    <lineage>
        <taxon>Bacteria</taxon>
        <taxon>Pseudomonadati</taxon>
        <taxon>Pseudomonadota</taxon>
        <taxon>Betaproteobacteria</taxon>
        <taxon>Burkholderiales</taxon>
        <taxon>Burkholderiaceae</taxon>
        <taxon>Paraburkholderia</taxon>
    </lineage>
</organism>
<dbReference type="Proteomes" id="UP001264340">
    <property type="component" value="Unassembled WGS sequence"/>
</dbReference>